<feature type="domain" description="Fatty acid hydroxylase" evidence="7">
    <location>
        <begin position="143"/>
        <end position="269"/>
    </location>
</feature>
<organism evidence="8">
    <name type="scientific">Paramoeba aestuarina</name>
    <dbReference type="NCBI Taxonomy" id="180227"/>
    <lineage>
        <taxon>Eukaryota</taxon>
        <taxon>Amoebozoa</taxon>
        <taxon>Discosea</taxon>
        <taxon>Flabellinia</taxon>
        <taxon>Dactylopodida</taxon>
        <taxon>Paramoebidae</taxon>
        <taxon>Paramoeba</taxon>
    </lineage>
</organism>
<evidence type="ECO:0000256" key="3">
    <source>
        <dbReference type="ARBA" id="ARBA00022989"/>
    </source>
</evidence>
<feature type="transmembrane region" description="Helical" evidence="5">
    <location>
        <begin position="206"/>
        <end position="228"/>
    </location>
</feature>
<keyword evidence="6" id="KW-0732">Signal</keyword>
<dbReference type="GO" id="GO:0016491">
    <property type="term" value="F:oxidoreductase activity"/>
    <property type="evidence" value="ECO:0007669"/>
    <property type="project" value="InterPro"/>
</dbReference>
<dbReference type="InterPro" id="IPR006694">
    <property type="entry name" value="Fatty_acid_hydroxylase"/>
</dbReference>
<comment type="subcellular location">
    <subcellularLocation>
        <location evidence="1">Membrane</location>
    </subcellularLocation>
</comment>
<dbReference type="Pfam" id="PF04116">
    <property type="entry name" value="FA_hydroxylase"/>
    <property type="match status" value="1"/>
</dbReference>
<feature type="transmembrane region" description="Helical" evidence="5">
    <location>
        <begin position="253"/>
        <end position="272"/>
    </location>
</feature>
<evidence type="ECO:0000256" key="5">
    <source>
        <dbReference type="SAM" id="Phobius"/>
    </source>
</evidence>
<protein>
    <recommendedName>
        <fullName evidence="7">Fatty acid hydroxylase domain-containing protein</fullName>
    </recommendedName>
</protein>
<sequence length="274" mass="32033">MASTLARILSFCFWALFLFCSVSEAAITLAKDAAVCLLCMDEPQDVAVSSAFVFVAYGFQYLSFSSLLEFTNPRGAYSSTSSQKEKDRRAKQIAAEMKIGVQALLITVVLTICWMYFIEPYTYFFGYFKENEYNIWWFLGSIVAYAFWFDTYFFFTHKWLHEYDWLWHKVHYIHHQYKEPSAFAQFATHPIEAALQGPVGHYCPTLFFPFHPVALAVFGFLSSLWAMAAHDGRWMDFNSHYYHHSKGRGRFNYFNLAFLLPLWDIIYGTRLITK</sequence>
<dbReference type="InterPro" id="IPR050307">
    <property type="entry name" value="Sterol_Desaturase_Related"/>
</dbReference>
<keyword evidence="3 5" id="KW-1133">Transmembrane helix</keyword>
<feature type="transmembrane region" description="Helical" evidence="5">
    <location>
        <begin position="46"/>
        <end position="64"/>
    </location>
</feature>
<dbReference type="AlphaFoldDB" id="A0A7S4PKJ9"/>
<name>A0A7S4PKJ9_9EUKA</name>
<feature type="chain" id="PRO_5031102795" description="Fatty acid hydroxylase domain-containing protein" evidence="6">
    <location>
        <begin position="26"/>
        <end position="274"/>
    </location>
</feature>
<feature type="transmembrane region" description="Helical" evidence="5">
    <location>
        <begin position="99"/>
        <end position="117"/>
    </location>
</feature>
<gene>
    <name evidence="8" type="ORF">NAES01612_LOCUS24795</name>
</gene>
<evidence type="ECO:0000313" key="8">
    <source>
        <dbReference type="EMBL" id="CAE2337489.1"/>
    </source>
</evidence>
<dbReference type="GO" id="GO:0016020">
    <property type="term" value="C:membrane"/>
    <property type="evidence" value="ECO:0007669"/>
    <property type="project" value="UniProtKB-SubCell"/>
</dbReference>
<proteinExistence type="predicted"/>
<keyword evidence="2 5" id="KW-0812">Transmembrane</keyword>
<evidence type="ECO:0000256" key="6">
    <source>
        <dbReference type="SAM" id="SignalP"/>
    </source>
</evidence>
<evidence type="ECO:0000259" key="7">
    <source>
        <dbReference type="Pfam" id="PF04116"/>
    </source>
</evidence>
<evidence type="ECO:0000256" key="4">
    <source>
        <dbReference type="ARBA" id="ARBA00023136"/>
    </source>
</evidence>
<dbReference type="GO" id="GO:0008610">
    <property type="term" value="P:lipid biosynthetic process"/>
    <property type="evidence" value="ECO:0007669"/>
    <property type="project" value="InterPro"/>
</dbReference>
<dbReference type="GO" id="GO:0005506">
    <property type="term" value="F:iron ion binding"/>
    <property type="evidence" value="ECO:0007669"/>
    <property type="project" value="InterPro"/>
</dbReference>
<dbReference type="PANTHER" id="PTHR11863">
    <property type="entry name" value="STEROL DESATURASE"/>
    <property type="match status" value="1"/>
</dbReference>
<evidence type="ECO:0000256" key="1">
    <source>
        <dbReference type="ARBA" id="ARBA00004370"/>
    </source>
</evidence>
<reference evidence="8" key="1">
    <citation type="submission" date="2021-01" db="EMBL/GenBank/DDBJ databases">
        <authorList>
            <person name="Corre E."/>
            <person name="Pelletier E."/>
            <person name="Niang G."/>
            <person name="Scheremetjew M."/>
            <person name="Finn R."/>
            <person name="Kale V."/>
            <person name="Holt S."/>
            <person name="Cochrane G."/>
            <person name="Meng A."/>
            <person name="Brown T."/>
            <person name="Cohen L."/>
        </authorList>
    </citation>
    <scope>NUCLEOTIDE SEQUENCE</scope>
    <source>
        <strain evidence="8">SoJaBio B1-5/56/2</strain>
    </source>
</reference>
<dbReference type="EMBL" id="HBKR01037982">
    <property type="protein sequence ID" value="CAE2337489.1"/>
    <property type="molecule type" value="Transcribed_RNA"/>
</dbReference>
<feature type="signal peptide" evidence="6">
    <location>
        <begin position="1"/>
        <end position="25"/>
    </location>
</feature>
<accession>A0A7S4PKJ9</accession>
<keyword evidence="4 5" id="KW-0472">Membrane</keyword>
<feature type="transmembrane region" description="Helical" evidence="5">
    <location>
        <begin position="137"/>
        <end position="155"/>
    </location>
</feature>
<evidence type="ECO:0000256" key="2">
    <source>
        <dbReference type="ARBA" id="ARBA00022692"/>
    </source>
</evidence>